<dbReference type="PROSITE" id="PS01075">
    <property type="entry name" value="ACETATE_KINASE_1"/>
    <property type="match status" value="1"/>
</dbReference>
<feature type="site" description="Transition state stabilizer" evidence="9">
    <location>
        <position position="240"/>
    </location>
</feature>
<dbReference type="InterPro" id="IPR023865">
    <property type="entry name" value="Aliphatic_acid_kinase_CS"/>
</dbReference>
<dbReference type="PROSITE" id="PS01076">
    <property type="entry name" value="ACETATE_KINASE_2"/>
    <property type="match status" value="1"/>
</dbReference>
<keyword evidence="6 9" id="KW-0418">Kinase</keyword>
<dbReference type="GO" id="GO:0008776">
    <property type="term" value="F:acetate kinase activity"/>
    <property type="evidence" value="ECO:0007669"/>
    <property type="project" value="UniProtKB-UniRule"/>
</dbReference>
<dbReference type="GO" id="GO:0005829">
    <property type="term" value="C:cytosol"/>
    <property type="evidence" value="ECO:0007669"/>
    <property type="project" value="TreeGrafter"/>
</dbReference>
<feature type="binding site" evidence="9">
    <location>
        <begin position="207"/>
        <end position="211"/>
    </location>
    <ligand>
        <name>ATP</name>
        <dbReference type="ChEBI" id="CHEBI:30616"/>
    </ligand>
</feature>
<evidence type="ECO:0000256" key="10">
    <source>
        <dbReference type="RuleBase" id="RU003835"/>
    </source>
</evidence>
<feature type="binding site" evidence="9">
    <location>
        <begin position="327"/>
        <end position="331"/>
    </location>
    <ligand>
        <name>ATP</name>
        <dbReference type="ChEBI" id="CHEBI:30616"/>
    </ligand>
</feature>
<comment type="similarity">
    <text evidence="1 9 10">Belongs to the acetokinase family.</text>
</comment>
<dbReference type="InterPro" id="IPR000890">
    <property type="entry name" value="Aliphatic_acid_kin_short-chain"/>
</dbReference>
<dbReference type="PANTHER" id="PTHR21060:SF21">
    <property type="entry name" value="ACETATE KINASE"/>
    <property type="match status" value="1"/>
</dbReference>
<dbReference type="CDD" id="cd24010">
    <property type="entry name" value="ASKHA_NBD_AcK_PK"/>
    <property type="match status" value="1"/>
</dbReference>
<comment type="catalytic activity">
    <reaction evidence="9">
        <text>acetate + ATP = acetyl phosphate + ADP</text>
        <dbReference type="Rhea" id="RHEA:11352"/>
        <dbReference type="ChEBI" id="CHEBI:22191"/>
        <dbReference type="ChEBI" id="CHEBI:30089"/>
        <dbReference type="ChEBI" id="CHEBI:30616"/>
        <dbReference type="ChEBI" id="CHEBI:456216"/>
        <dbReference type="EC" id="2.7.2.1"/>
    </reaction>
</comment>
<dbReference type="Proteomes" id="UP000295023">
    <property type="component" value="Unassembled WGS sequence"/>
</dbReference>
<evidence type="ECO:0000256" key="1">
    <source>
        <dbReference type="ARBA" id="ARBA00008748"/>
    </source>
</evidence>
<dbReference type="InterPro" id="IPR043129">
    <property type="entry name" value="ATPase_NBD"/>
</dbReference>
<dbReference type="InterPro" id="IPR004372">
    <property type="entry name" value="Ac/propionate_kinase"/>
</dbReference>
<evidence type="ECO:0000256" key="7">
    <source>
        <dbReference type="ARBA" id="ARBA00022840"/>
    </source>
</evidence>
<evidence type="ECO:0000313" key="12">
    <source>
        <dbReference type="Proteomes" id="UP000295023"/>
    </source>
</evidence>
<reference evidence="11 12" key="1">
    <citation type="submission" date="2019-03" db="EMBL/GenBank/DDBJ databases">
        <title>Paracraurococcus aquatilis NE82 genome sequence.</title>
        <authorList>
            <person name="Zhao Y."/>
            <person name="Du Z."/>
        </authorList>
    </citation>
    <scope>NUCLEOTIDE SEQUENCE [LARGE SCALE GENOMIC DNA]</scope>
    <source>
        <strain evidence="11 12">NE82</strain>
    </source>
</reference>
<evidence type="ECO:0000256" key="9">
    <source>
        <dbReference type="HAMAP-Rule" id="MF_00020"/>
    </source>
</evidence>
<keyword evidence="2 9" id="KW-0963">Cytoplasm</keyword>
<keyword evidence="12" id="KW-1185">Reference proteome</keyword>
<dbReference type="GO" id="GO:0005524">
    <property type="term" value="F:ATP binding"/>
    <property type="evidence" value="ECO:0007669"/>
    <property type="project" value="UniProtKB-KW"/>
</dbReference>
<dbReference type="HAMAP" id="MF_00020">
    <property type="entry name" value="Acetate_kinase"/>
    <property type="match status" value="1"/>
</dbReference>
<evidence type="ECO:0000256" key="4">
    <source>
        <dbReference type="ARBA" id="ARBA00022723"/>
    </source>
</evidence>
<dbReference type="AlphaFoldDB" id="A0A4R4DRJ9"/>
<feature type="binding site" evidence="9">
    <location>
        <position position="9"/>
    </location>
    <ligand>
        <name>Mg(2+)</name>
        <dbReference type="ChEBI" id="CHEBI:18420"/>
    </ligand>
</feature>
<dbReference type="GO" id="GO:0000287">
    <property type="term" value="F:magnesium ion binding"/>
    <property type="evidence" value="ECO:0007669"/>
    <property type="project" value="UniProtKB-UniRule"/>
</dbReference>
<dbReference type="GO" id="GO:0006085">
    <property type="term" value="P:acetyl-CoA biosynthetic process"/>
    <property type="evidence" value="ECO:0007669"/>
    <property type="project" value="UniProtKB-UniRule"/>
</dbReference>
<protein>
    <recommendedName>
        <fullName evidence="9">Acetate kinase</fullName>
        <ecNumber evidence="9">2.7.2.1</ecNumber>
    </recommendedName>
    <alternativeName>
        <fullName evidence="9">Acetokinase</fullName>
    </alternativeName>
</protein>
<comment type="function">
    <text evidence="9">Catalyzes the formation of acetyl phosphate from acetate and ATP. Can also catalyze the reverse reaction.</text>
</comment>
<dbReference type="PANTHER" id="PTHR21060">
    <property type="entry name" value="ACETATE KINASE"/>
    <property type="match status" value="1"/>
</dbReference>
<dbReference type="Gene3D" id="3.30.420.40">
    <property type="match status" value="2"/>
</dbReference>
<evidence type="ECO:0000256" key="3">
    <source>
        <dbReference type="ARBA" id="ARBA00022679"/>
    </source>
</evidence>
<feature type="binding site" evidence="9">
    <location>
        <position position="378"/>
    </location>
    <ligand>
        <name>Mg(2+)</name>
        <dbReference type="ChEBI" id="CHEBI:18420"/>
    </ligand>
</feature>
<dbReference type="NCBIfam" id="TIGR00016">
    <property type="entry name" value="ackA"/>
    <property type="match status" value="1"/>
</dbReference>
<feature type="binding site" evidence="9">
    <location>
        <begin position="282"/>
        <end position="284"/>
    </location>
    <ligand>
        <name>ATP</name>
        <dbReference type="ChEBI" id="CHEBI:30616"/>
    </ligand>
</feature>
<keyword evidence="8 9" id="KW-0460">Magnesium</keyword>
<comment type="cofactor">
    <cofactor evidence="9">
        <name>Mg(2+)</name>
        <dbReference type="ChEBI" id="CHEBI:18420"/>
    </cofactor>
    <cofactor evidence="9">
        <name>Mn(2+)</name>
        <dbReference type="ChEBI" id="CHEBI:29035"/>
    </cofactor>
    <text evidence="9">Mg(2+). Can also accept Mn(2+).</text>
</comment>
<keyword evidence="3 9" id="KW-0808">Transferase</keyword>
<sequence>MSDLILVLNAGSSSIKFEVFEAAGLQLCWGGQIEGIGAAPCFATHDSEGWMLADRRWLKNGAPVDHSAALGGIIAWLDGVTNGRRIIAVGHRVVHGGPDFAAPVLVTPAVLHRLEALASLAPLHQPHNLAGLRAAAERFPGVPQVACFDTAFHRDHPWEADSFALPQRFYDRGIRRYGFHGLSYEYIARRLAAEDPVLGRGRLVVAHLGNGASLCAIRDGRSIDSTMGFTALDGVPMGTRCGQIDPGAVLHLIEAEGMSPAEVGRLLYEESGLKGLSGLSQDVRALEASDRPEAARALSYFAWRVRREIGALAATLGGIDALVFTAGIGENSAATRARICEGLGVLGIALDPARNAAGAPEVSVPGAAVQVLVRRTNEERMIAEHVREALSAGARAAAGDASGPAYPELRG</sequence>
<proteinExistence type="inferred from homology"/>
<keyword evidence="4 9" id="KW-0479">Metal-binding</keyword>
<dbReference type="GO" id="GO:0006083">
    <property type="term" value="P:acetate metabolic process"/>
    <property type="evidence" value="ECO:0007669"/>
    <property type="project" value="TreeGrafter"/>
</dbReference>
<comment type="caution">
    <text evidence="11">The sequence shown here is derived from an EMBL/GenBank/DDBJ whole genome shotgun (WGS) entry which is preliminary data.</text>
</comment>
<dbReference type="OrthoDB" id="9802453at2"/>
<organism evidence="11 12">
    <name type="scientific">Roseicella aquatilis</name>
    <dbReference type="NCBI Taxonomy" id="2527868"/>
    <lineage>
        <taxon>Bacteria</taxon>
        <taxon>Pseudomonadati</taxon>
        <taxon>Pseudomonadota</taxon>
        <taxon>Alphaproteobacteria</taxon>
        <taxon>Acetobacterales</taxon>
        <taxon>Roseomonadaceae</taxon>
        <taxon>Roseicella</taxon>
    </lineage>
</organism>
<evidence type="ECO:0000256" key="6">
    <source>
        <dbReference type="ARBA" id="ARBA00022777"/>
    </source>
</evidence>
<comment type="subunit">
    <text evidence="9">Homodimer.</text>
</comment>
<feature type="binding site" evidence="9">
    <location>
        <position position="92"/>
    </location>
    <ligand>
        <name>substrate</name>
    </ligand>
</feature>
<name>A0A4R4DRJ9_9PROT</name>
<dbReference type="Pfam" id="PF00871">
    <property type="entry name" value="Acetate_kinase"/>
    <property type="match status" value="1"/>
</dbReference>
<keyword evidence="5 9" id="KW-0547">Nucleotide-binding</keyword>
<dbReference type="UniPathway" id="UPA00340">
    <property type="reaction ID" value="UER00458"/>
</dbReference>
<accession>A0A4R4DRJ9</accession>
<comment type="subcellular location">
    <subcellularLocation>
        <location evidence="9">Cytoplasm</location>
    </subcellularLocation>
</comment>
<evidence type="ECO:0000256" key="5">
    <source>
        <dbReference type="ARBA" id="ARBA00022741"/>
    </source>
</evidence>
<dbReference type="RefSeq" id="WP_132288664.1">
    <property type="nucleotide sequence ID" value="NZ_SKBM01000009.1"/>
</dbReference>
<dbReference type="PRINTS" id="PR00471">
    <property type="entry name" value="ACETATEKNASE"/>
</dbReference>
<evidence type="ECO:0000256" key="2">
    <source>
        <dbReference type="ARBA" id="ARBA00022490"/>
    </source>
</evidence>
<comment type="pathway">
    <text evidence="9">Metabolic intermediate biosynthesis; acetyl-CoA biosynthesis; acetyl-CoA from acetate: step 1/2.</text>
</comment>
<dbReference type="PIRSF" id="PIRSF000722">
    <property type="entry name" value="Acetate_prop_kin"/>
    <property type="match status" value="1"/>
</dbReference>
<feature type="binding site" evidence="9">
    <location>
        <position position="16"/>
    </location>
    <ligand>
        <name>ATP</name>
        <dbReference type="ChEBI" id="CHEBI:30616"/>
    </ligand>
</feature>
<dbReference type="EC" id="2.7.2.1" evidence="9"/>
<feature type="active site" description="Proton donor/acceptor" evidence="9">
    <location>
        <position position="149"/>
    </location>
</feature>
<gene>
    <name evidence="9" type="primary">ackA</name>
    <name evidence="11" type="ORF">EXY23_11345</name>
</gene>
<dbReference type="EMBL" id="SKBM01000009">
    <property type="protein sequence ID" value="TCZ62969.1"/>
    <property type="molecule type" value="Genomic_DNA"/>
</dbReference>
<keyword evidence="7 9" id="KW-0067">ATP-binding</keyword>
<feature type="site" description="Transition state stabilizer" evidence="9">
    <location>
        <position position="180"/>
    </location>
</feature>
<evidence type="ECO:0000313" key="11">
    <source>
        <dbReference type="EMBL" id="TCZ62969.1"/>
    </source>
</evidence>
<dbReference type="SUPFAM" id="SSF53067">
    <property type="entry name" value="Actin-like ATPase domain"/>
    <property type="match status" value="2"/>
</dbReference>
<evidence type="ECO:0000256" key="8">
    <source>
        <dbReference type="ARBA" id="ARBA00022842"/>
    </source>
</evidence>